<evidence type="ECO:0000256" key="3">
    <source>
        <dbReference type="ARBA" id="ARBA00007913"/>
    </source>
</evidence>
<gene>
    <name evidence="27" type="ORF">BDV98DRAFT_515624</name>
</gene>
<dbReference type="GO" id="GO:0005524">
    <property type="term" value="F:ATP binding"/>
    <property type="evidence" value="ECO:0007669"/>
    <property type="project" value="UniProtKB-KW"/>
</dbReference>
<keyword evidence="20" id="KW-0539">Nucleus</keyword>
<dbReference type="SUPFAM" id="SSF52540">
    <property type="entry name" value="P-loop containing nucleoside triphosphate hydrolases"/>
    <property type="match status" value="1"/>
</dbReference>
<dbReference type="InterPro" id="IPR050534">
    <property type="entry name" value="Coronavir_polyprotein_1ab"/>
</dbReference>
<feature type="region of interest" description="Disordered" evidence="23">
    <location>
        <begin position="1107"/>
        <end position="1148"/>
    </location>
</feature>
<evidence type="ECO:0000256" key="4">
    <source>
        <dbReference type="ARBA" id="ARBA00012551"/>
    </source>
</evidence>
<evidence type="ECO:0000256" key="12">
    <source>
        <dbReference type="ARBA" id="ARBA00022763"/>
    </source>
</evidence>
<reference evidence="27 28" key="1">
    <citation type="journal article" date="2019" name="Nat. Ecol. Evol.">
        <title>Megaphylogeny resolves global patterns of mushroom evolution.</title>
        <authorList>
            <person name="Varga T."/>
            <person name="Krizsan K."/>
            <person name="Foldi C."/>
            <person name="Dima B."/>
            <person name="Sanchez-Garcia M."/>
            <person name="Sanchez-Ramirez S."/>
            <person name="Szollosi G.J."/>
            <person name="Szarkandi J.G."/>
            <person name="Papp V."/>
            <person name="Albert L."/>
            <person name="Andreopoulos W."/>
            <person name="Angelini C."/>
            <person name="Antonin V."/>
            <person name="Barry K.W."/>
            <person name="Bougher N.L."/>
            <person name="Buchanan P."/>
            <person name="Buyck B."/>
            <person name="Bense V."/>
            <person name="Catcheside P."/>
            <person name="Chovatia M."/>
            <person name="Cooper J."/>
            <person name="Damon W."/>
            <person name="Desjardin D."/>
            <person name="Finy P."/>
            <person name="Geml J."/>
            <person name="Haridas S."/>
            <person name="Hughes K."/>
            <person name="Justo A."/>
            <person name="Karasinski D."/>
            <person name="Kautmanova I."/>
            <person name="Kiss B."/>
            <person name="Kocsube S."/>
            <person name="Kotiranta H."/>
            <person name="LaButti K.M."/>
            <person name="Lechner B.E."/>
            <person name="Liimatainen K."/>
            <person name="Lipzen A."/>
            <person name="Lukacs Z."/>
            <person name="Mihaltcheva S."/>
            <person name="Morgado L.N."/>
            <person name="Niskanen T."/>
            <person name="Noordeloos M.E."/>
            <person name="Ohm R.A."/>
            <person name="Ortiz-Santana B."/>
            <person name="Ovrebo C."/>
            <person name="Racz N."/>
            <person name="Riley R."/>
            <person name="Savchenko A."/>
            <person name="Shiryaev A."/>
            <person name="Soop K."/>
            <person name="Spirin V."/>
            <person name="Szebenyi C."/>
            <person name="Tomsovsky M."/>
            <person name="Tulloss R.E."/>
            <person name="Uehling J."/>
            <person name="Grigoriev I.V."/>
            <person name="Vagvolgyi C."/>
            <person name="Papp T."/>
            <person name="Martin F.M."/>
            <person name="Miettinen O."/>
            <person name="Hibbett D.S."/>
            <person name="Nagy L.G."/>
        </authorList>
    </citation>
    <scope>NUCLEOTIDE SEQUENCE [LARGE SCALE GENOMIC DNA]</scope>
    <source>
        <strain evidence="27 28">CBS 309.79</strain>
    </source>
</reference>
<keyword evidence="6" id="KW-0004">4Fe-4S</keyword>
<dbReference type="GO" id="GO:0051539">
    <property type="term" value="F:4 iron, 4 sulfur cluster binding"/>
    <property type="evidence" value="ECO:0007669"/>
    <property type="project" value="UniProtKB-KW"/>
</dbReference>
<evidence type="ECO:0000256" key="15">
    <source>
        <dbReference type="ARBA" id="ARBA00022840"/>
    </source>
</evidence>
<dbReference type="GO" id="GO:0005634">
    <property type="term" value="C:nucleus"/>
    <property type="evidence" value="ECO:0007669"/>
    <property type="project" value="UniProtKB-SubCell"/>
</dbReference>
<dbReference type="Gene3D" id="3.90.320.10">
    <property type="match status" value="1"/>
</dbReference>
<dbReference type="GO" id="GO:0046872">
    <property type="term" value="F:metal ion binding"/>
    <property type="evidence" value="ECO:0007669"/>
    <property type="project" value="UniProtKB-KW"/>
</dbReference>
<dbReference type="Proteomes" id="UP000305067">
    <property type="component" value="Unassembled WGS sequence"/>
</dbReference>
<evidence type="ECO:0000259" key="24">
    <source>
        <dbReference type="Pfam" id="PF08696"/>
    </source>
</evidence>
<evidence type="ECO:0000256" key="22">
    <source>
        <dbReference type="ARBA" id="ARBA00047995"/>
    </source>
</evidence>
<protein>
    <recommendedName>
        <fullName evidence="5">DNA replication ATP-dependent helicase/nuclease DNA2</fullName>
        <ecNumber evidence="4">3.6.4.12</ecNumber>
    </recommendedName>
</protein>
<dbReference type="GO" id="GO:0004519">
    <property type="term" value="F:endonuclease activity"/>
    <property type="evidence" value="ECO:0007669"/>
    <property type="project" value="UniProtKB-KW"/>
</dbReference>
<keyword evidence="16" id="KW-0408">Iron</keyword>
<dbReference type="STRING" id="1884261.A0A5C3Q4L8"/>
<sequence length="1148" mass="126492">TGDIVNIIGTFTPGTSSSPQTITISSKSNFLIHHPDLLITATALSNATSCVRKPLLSSMLKSTKAGGDGTTPSLIWGNMVHEVVQEFLEYKLDVLSGKATTSSTKDGAWLEERIEKVVNAGLLDLFKISVDVEIAKREVRMRVRGLMSWVEKYISNIPNADGMISDTRATAATSRIVAITGLHAIEEDIWSPKYGIKGIIDATLSSFFPRKAASTPKNHEQRVAPLEIKTGRSIGGMEHRAQTMLYTLLAEERYHQPVDGGLLYYTQGQQGPTAPQPAANEIKALMQRRNEMAGWLMKRVRKSHRPFPGSTHSDDVDEAESMIVDKPDQDDTFLPDCIDDERACSSCYAVDACMLFRKALSHPTSTPSLPGKLEAIFDNKTSHLTPERCEFFRKWEELISLEEQDQMRFKKEIWTLGAEEREKRGRCFAGMRVRGGGRAEDVAETTGRSKFQKYRFAFGRDPSATVMPPTDTGDEQDDDPSSLLNGHITVGDAVTVSVEPHLVAFTRGFVLQLTPREVVLALEMDVSEESIRARLAGRTSPLASPSLDTDQPLVYRIDRDEVFIGMSRVRDNLAQVFYAHGDTRRLELVVDLKAPDSEAGSQTPADPHAQAGCQLNASQHEAVTRVLRAKDYALILGMPGTGKTTVIADIVRRLVSMGKSVLITSYTHSAVDNILSKVSPMPGTAGEGVREDLVLRIGNGDKVHPDARRFTLGARPKARNLEMLERQLMQPQVVATTCLSIDQCVRNRQARTGGLELSLFRMLSDAHPHAVVDLTEQYRMNEDIMCLSNKLIYSDRLKCGDERTRTKTLKLPNGEAFLRELHPPGGAHEGPCWIEKVLDEGCKVVFVDTDSLPARDTMVGNLVQNPIEAELVRQLTESLIQSGVPQDQIGVIALYRQQIKLLSAMLDGRPQVEIMTADRSQGRDKEVILISLVRSNEEGKTGDLVKDWRRINVSFTRAKSKLVIFGSRSTLKTTTLLNEFFELVQGKGWILELSKDDERLHHRCIPWLSSHTPKSLGLEDISCEDISCAPSRASQETSGPCSRAPSIAASTPPVSRFNSSSTVASVSSTSTTSSSGSSKRPGPSAAVDASLLQASKEDSDDEIEIVCETGPTKTSQRPPRKAPRKSLMREDGLTKSNPILLDLLNDDR</sequence>
<organism evidence="27 28">
    <name type="scientific">Pterulicium gracile</name>
    <dbReference type="NCBI Taxonomy" id="1884261"/>
    <lineage>
        <taxon>Eukaryota</taxon>
        <taxon>Fungi</taxon>
        <taxon>Dikarya</taxon>
        <taxon>Basidiomycota</taxon>
        <taxon>Agaricomycotina</taxon>
        <taxon>Agaricomycetes</taxon>
        <taxon>Agaricomycetidae</taxon>
        <taxon>Agaricales</taxon>
        <taxon>Pleurotineae</taxon>
        <taxon>Pterulaceae</taxon>
        <taxon>Pterulicium</taxon>
    </lineage>
</organism>
<feature type="domain" description="DNA replication factor Dna2 N-terminal" evidence="24">
    <location>
        <begin position="2"/>
        <end position="204"/>
    </location>
</feature>
<evidence type="ECO:0000256" key="14">
    <source>
        <dbReference type="ARBA" id="ARBA00022806"/>
    </source>
</evidence>
<dbReference type="GO" id="GO:0016887">
    <property type="term" value="F:ATP hydrolysis activity"/>
    <property type="evidence" value="ECO:0007669"/>
    <property type="project" value="RHEA"/>
</dbReference>
<keyword evidence="13" id="KW-0378">Hydrolase</keyword>
<keyword evidence="11" id="KW-0255">Endonuclease</keyword>
<dbReference type="EC" id="3.6.4.12" evidence="4"/>
<evidence type="ECO:0000256" key="10">
    <source>
        <dbReference type="ARBA" id="ARBA00022741"/>
    </source>
</evidence>
<feature type="non-terminal residue" evidence="27">
    <location>
        <position position="1"/>
    </location>
</feature>
<evidence type="ECO:0000256" key="17">
    <source>
        <dbReference type="ARBA" id="ARBA00023014"/>
    </source>
</evidence>
<keyword evidence="17" id="KW-0411">Iron-sulfur</keyword>
<keyword evidence="8" id="KW-0540">Nuclease</keyword>
<evidence type="ECO:0000256" key="7">
    <source>
        <dbReference type="ARBA" id="ARBA00022705"/>
    </source>
</evidence>
<dbReference type="Gene3D" id="3.40.50.300">
    <property type="entry name" value="P-loop containing nucleotide triphosphate hydrolases"/>
    <property type="match status" value="2"/>
</dbReference>
<dbReference type="InterPro" id="IPR014808">
    <property type="entry name" value="DNA_replication_fac_Dna2_N"/>
</dbReference>
<evidence type="ECO:0000256" key="19">
    <source>
        <dbReference type="ARBA" id="ARBA00023204"/>
    </source>
</evidence>
<keyword evidence="28" id="KW-1185">Reference proteome</keyword>
<keyword evidence="15" id="KW-0067">ATP-binding</keyword>
<evidence type="ECO:0000256" key="18">
    <source>
        <dbReference type="ARBA" id="ARBA00023125"/>
    </source>
</evidence>
<feature type="compositionally biased region" description="Low complexity" evidence="23">
    <location>
        <begin position="1059"/>
        <end position="1078"/>
    </location>
</feature>
<dbReference type="PANTHER" id="PTHR43788:SF8">
    <property type="entry name" value="DNA-BINDING PROTEIN SMUBP-2"/>
    <property type="match status" value="1"/>
</dbReference>
<evidence type="ECO:0000313" key="28">
    <source>
        <dbReference type="Proteomes" id="UP000305067"/>
    </source>
</evidence>
<accession>A0A5C3Q4L8</accession>
<dbReference type="Pfam" id="PF13087">
    <property type="entry name" value="AAA_12"/>
    <property type="match status" value="1"/>
</dbReference>
<comment type="similarity">
    <text evidence="3">Belongs to the DNA2/NAM7 helicase family.</text>
</comment>
<keyword evidence="12" id="KW-0227">DNA damage</keyword>
<comment type="cofactor">
    <cofactor evidence="1">
        <name>[4Fe-4S] cluster</name>
        <dbReference type="ChEBI" id="CHEBI:49883"/>
    </cofactor>
</comment>
<evidence type="ECO:0000256" key="1">
    <source>
        <dbReference type="ARBA" id="ARBA00001966"/>
    </source>
</evidence>
<dbReference type="GO" id="GO:0003677">
    <property type="term" value="F:DNA binding"/>
    <property type="evidence" value="ECO:0007669"/>
    <property type="project" value="UniProtKB-KW"/>
</dbReference>
<feature type="domain" description="DNA2/NAM7 helicase-like C-terminal" evidence="26">
    <location>
        <begin position="756"/>
        <end position="968"/>
    </location>
</feature>
<dbReference type="InterPro" id="IPR041679">
    <property type="entry name" value="DNA2/NAM7-like_C"/>
</dbReference>
<dbReference type="PANTHER" id="PTHR43788">
    <property type="entry name" value="DNA2/NAM7 HELICASE FAMILY MEMBER"/>
    <property type="match status" value="1"/>
</dbReference>
<keyword evidence="7" id="KW-0235">DNA replication</keyword>
<dbReference type="Pfam" id="PF08696">
    <property type="entry name" value="Dna2"/>
    <property type="match status" value="1"/>
</dbReference>
<feature type="region of interest" description="Disordered" evidence="23">
    <location>
        <begin position="1032"/>
        <end position="1087"/>
    </location>
</feature>
<dbReference type="GO" id="GO:0043139">
    <property type="term" value="F:5'-3' DNA helicase activity"/>
    <property type="evidence" value="ECO:0007669"/>
    <property type="project" value="TreeGrafter"/>
</dbReference>
<keyword evidence="21" id="KW-0511">Multifunctional enzyme</keyword>
<evidence type="ECO:0000256" key="2">
    <source>
        <dbReference type="ARBA" id="ARBA00004123"/>
    </source>
</evidence>
<dbReference type="EMBL" id="ML178859">
    <property type="protein sequence ID" value="TFK96476.1"/>
    <property type="molecule type" value="Genomic_DNA"/>
</dbReference>
<comment type="catalytic activity">
    <reaction evidence="22">
        <text>ATP + H2O = ADP + phosphate + H(+)</text>
        <dbReference type="Rhea" id="RHEA:13065"/>
        <dbReference type="ChEBI" id="CHEBI:15377"/>
        <dbReference type="ChEBI" id="CHEBI:15378"/>
        <dbReference type="ChEBI" id="CHEBI:30616"/>
        <dbReference type="ChEBI" id="CHEBI:43474"/>
        <dbReference type="ChEBI" id="CHEBI:456216"/>
        <dbReference type="EC" id="3.6.4.12"/>
    </reaction>
</comment>
<dbReference type="Pfam" id="PF13086">
    <property type="entry name" value="AAA_11"/>
    <property type="match status" value="1"/>
</dbReference>
<evidence type="ECO:0000256" key="9">
    <source>
        <dbReference type="ARBA" id="ARBA00022723"/>
    </source>
</evidence>
<dbReference type="GO" id="GO:0006281">
    <property type="term" value="P:DNA repair"/>
    <property type="evidence" value="ECO:0007669"/>
    <property type="project" value="UniProtKB-KW"/>
</dbReference>
<dbReference type="GO" id="GO:0006260">
    <property type="term" value="P:DNA replication"/>
    <property type="evidence" value="ECO:0007669"/>
    <property type="project" value="UniProtKB-KW"/>
</dbReference>
<keyword evidence="10" id="KW-0547">Nucleotide-binding</keyword>
<dbReference type="InterPro" id="IPR027417">
    <property type="entry name" value="P-loop_NTPase"/>
</dbReference>
<evidence type="ECO:0000256" key="21">
    <source>
        <dbReference type="ARBA" id="ARBA00023268"/>
    </source>
</evidence>
<comment type="subcellular location">
    <subcellularLocation>
        <location evidence="2">Nucleus</location>
    </subcellularLocation>
</comment>
<evidence type="ECO:0000259" key="25">
    <source>
        <dbReference type="Pfam" id="PF13086"/>
    </source>
</evidence>
<dbReference type="FunFam" id="3.40.50.300:FF:000789">
    <property type="entry name" value="DNA replication ATP-dependent helicase/nuclease DNA2"/>
    <property type="match status" value="1"/>
</dbReference>
<evidence type="ECO:0000256" key="20">
    <source>
        <dbReference type="ARBA" id="ARBA00023242"/>
    </source>
</evidence>
<evidence type="ECO:0000256" key="6">
    <source>
        <dbReference type="ARBA" id="ARBA00022485"/>
    </source>
</evidence>
<dbReference type="InterPro" id="IPR047187">
    <property type="entry name" value="SF1_C_Upf1"/>
</dbReference>
<evidence type="ECO:0000256" key="11">
    <source>
        <dbReference type="ARBA" id="ARBA00022759"/>
    </source>
</evidence>
<name>A0A5C3Q4L8_9AGAR</name>
<keyword evidence="18" id="KW-0238">DNA-binding</keyword>
<keyword evidence="9" id="KW-0479">Metal-binding</keyword>
<proteinExistence type="inferred from homology"/>
<dbReference type="OrthoDB" id="3041293at2759"/>
<evidence type="ECO:0000256" key="16">
    <source>
        <dbReference type="ARBA" id="ARBA00023004"/>
    </source>
</evidence>
<keyword evidence="14" id="KW-0347">Helicase</keyword>
<evidence type="ECO:0000256" key="5">
    <source>
        <dbReference type="ARBA" id="ARBA00021516"/>
    </source>
</evidence>
<dbReference type="InterPro" id="IPR041677">
    <property type="entry name" value="DNA2/NAM7_AAA_11"/>
</dbReference>
<dbReference type="AlphaFoldDB" id="A0A5C3Q4L8"/>
<keyword evidence="19" id="KW-0234">DNA repair</keyword>
<feature type="compositionally biased region" description="Polar residues" evidence="23">
    <location>
        <begin position="1048"/>
        <end position="1058"/>
    </location>
</feature>
<evidence type="ECO:0000256" key="23">
    <source>
        <dbReference type="SAM" id="MobiDB-lite"/>
    </source>
</evidence>
<dbReference type="CDD" id="cd18808">
    <property type="entry name" value="SF1_C_Upf1"/>
    <property type="match status" value="1"/>
</dbReference>
<feature type="domain" description="DNA2/NAM7 helicase helicase" evidence="25">
    <location>
        <begin position="614"/>
        <end position="718"/>
    </location>
</feature>
<evidence type="ECO:0000256" key="13">
    <source>
        <dbReference type="ARBA" id="ARBA00022801"/>
    </source>
</evidence>
<evidence type="ECO:0000259" key="26">
    <source>
        <dbReference type="Pfam" id="PF13087"/>
    </source>
</evidence>
<dbReference type="InterPro" id="IPR011604">
    <property type="entry name" value="PDDEXK-like_dom_sf"/>
</dbReference>
<evidence type="ECO:0000313" key="27">
    <source>
        <dbReference type="EMBL" id="TFK96476.1"/>
    </source>
</evidence>
<evidence type="ECO:0000256" key="8">
    <source>
        <dbReference type="ARBA" id="ARBA00022722"/>
    </source>
</evidence>